<dbReference type="Gene3D" id="3.60.21.10">
    <property type="match status" value="1"/>
</dbReference>
<reference evidence="2 3" key="1">
    <citation type="submission" date="2024-09" db="EMBL/GenBank/DDBJ databases">
        <authorList>
            <person name="Sun Q."/>
            <person name="Mori K."/>
        </authorList>
    </citation>
    <scope>NUCLEOTIDE SEQUENCE [LARGE SCALE GENOMIC DNA]</scope>
    <source>
        <strain evidence="2 3">JCM 12520</strain>
    </source>
</reference>
<dbReference type="InterPro" id="IPR004843">
    <property type="entry name" value="Calcineurin-like_PHP"/>
</dbReference>
<keyword evidence="3" id="KW-1185">Reference proteome</keyword>
<sequence>MSSGSTGTFSNPPTGNILAASDIHGYGHLLALLLDRAAYDPRRDKLFLLGDYVNKGPDSAGTLERIRRLQRDGAVALQGNNERKWLRAAPAAGEADAARTASLMPWMASLPLWAECGPYVFVHAGLRPGVPLRRQTADDLTEIRDEFHASPALPGQTVVFGHTSTFRFGVGAEAIWFGEGKIGIDTGAGHGHYVSLVDLSNGLHYYVSVQPPHDVRCITLQGRSPEADALFCGGKR</sequence>
<evidence type="ECO:0000313" key="3">
    <source>
        <dbReference type="Proteomes" id="UP001589619"/>
    </source>
</evidence>
<dbReference type="InterPro" id="IPR050126">
    <property type="entry name" value="Ap4A_hydrolase"/>
</dbReference>
<feature type="domain" description="Calcineurin-like phosphoesterase" evidence="1">
    <location>
        <begin position="16"/>
        <end position="144"/>
    </location>
</feature>
<dbReference type="Pfam" id="PF00149">
    <property type="entry name" value="Metallophos"/>
    <property type="match status" value="1"/>
</dbReference>
<protein>
    <submittedName>
        <fullName evidence="2">Metallophosphoesterase</fullName>
    </submittedName>
</protein>
<evidence type="ECO:0000259" key="1">
    <source>
        <dbReference type="Pfam" id="PF00149"/>
    </source>
</evidence>
<proteinExistence type="predicted"/>
<dbReference type="EMBL" id="JBHMAG010000007">
    <property type="protein sequence ID" value="MFB9751567.1"/>
    <property type="molecule type" value="Genomic_DNA"/>
</dbReference>
<dbReference type="PANTHER" id="PTHR42850">
    <property type="entry name" value="METALLOPHOSPHOESTERASE"/>
    <property type="match status" value="1"/>
</dbReference>
<dbReference type="Proteomes" id="UP001589619">
    <property type="component" value="Unassembled WGS sequence"/>
</dbReference>
<organism evidence="2 3">
    <name type="scientific">Paenibacillus hodogayensis</name>
    <dbReference type="NCBI Taxonomy" id="279208"/>
    <lineage>
        <taxon>Bacteria</taxon>
        <taxon>Bacillati</taxon>
        <taxon>Bacillota</taxon>
        <taxon>Bacilli</taxon>
        <taxon>Bacillales</taxon>
        <taxon>Paenibacillaceae</taxon>
        <taxon>Paenibacillus</taxon>
    </lineage>
</organism>
<dbReference type="SUPFAM" id="SSF56300">
    <property type="entry name" value="Metallo-dependent phosphatases"/>
    <property type="match status" value="1"/>
</dbReference>
<dbReference type="InterPro" id="IPR029052">
    <property type="entry name" value="Metallo-depent_PP-like"/>
</dbReference>
<accession>A0ABV5VTN0</accession>
<dbReference type="RefSeq" id="WP_344912203.1">
    <property type="nucleotide sequence ID" value="NZ_BAAAYO010000010.1"/>
</dbReference>
<evidence type="ECO:0000313" key="2">
    <source>
        <dbReference type="EMBL" id="MFB9751567.1"/>
    </source>
</evidence>
<gene>
    <name evidence="2" type="ORF">ACFFNY_08290</name>
</gene>
<dbReference type="PANTHER" id="PTHR42850:SF4">
    <property type="entry name" value="ZINC-DEPENDENT ENDOPOLYPHOSPHATASE"/>
    <property type="match status" value="1"/>
</dbReference>
<name>A0ABV5VTN0_9BACL</name>
<comment type="caution">
    <text evidence="2">The sequence shown here is derived from an EMBL/GenBank/DDBJ whole genome shotgun (WGS) entry which is preliminary data.</text>
</comment>